<feature type="domain" description="Carboxymuconolactone decarboxylase-like" evidence="1">
    <location>
        <begin position="27"/>
        <end position="105"/>
    </location>
</feature>
<dbReference type="STRING" id="1121959.SAMN02746009_03103"/>
<gene>
    <name evidence="2" type="ORF">SAMN02746009_03103</name>
</gene>
<dbReference type="InterPro" id="IPR004675">
    <property type="entry name" value="AhpD_core"/>
</dbReference>
<dbReference type="AlphaFoldDB" id="A0A1M7C9J1"/>
<dbReference type="GO" id="GO:0051920">
    <property type="term" value="F:peroxiredoxin activity"/>
    <property type="evidence" value="ECO:0007669"/>
    <property type="project" value="InterPro"/>
</dbReference>
<dbReference type="NCBIfam" id="TIGR00778">
    <property type="entry name" value="ahpD_dom"/>
    <property type="match status" value="1"/>
</dbReference>
<reference evidence="3" key="1">
    <citation type="submission" date="2016-11" db="EMBL/GenBank/DDBJ databases">
        <authorList>
            <person name="Varghese N."/>
            <person name="Submissions S."/>
        </authorList>
    </citation>
    <scope>NUCLEOTIDE SEQUENCE [LARGE SCALE GENOMIC DNA]</scope>
    <source>
        <strain evidence="3">DSM 18569</strain>
    </source>
</reference>
<sequence>MSQVTEFNEYRQRMNEKIMAADNKVIKRFFNLDTNTYQAGAVDVKTKEMLGLACSMVLRCDDCIKYHLGKCHEEGLTDAEIYEVFAIANLIGGSIVIPHFRRAVEYWEILKTEAVEAAPEHRHEV</sequence>
<keyword evidence="2" id="KW-0575">Peroxidase</keyword>
<dbReference type="RefSeq" id="WP_073287018.1">
    <property type="nucleotide sequence ID" value="NZ_FRAS01000018.1"/>
</dbReference>
<accession>A0A1M7C9J1</accession>
<dbReference type="InterPro" id="IPR003779">
    <property type="entry name" value="CMD-like"/>
</dbReference>
<dbReference type="PANTHER" id="PTHR33930:SF2">
    <property type="entry name" value="BLR3452 PROTEIN"/>
    <property type="match status" value="1"/>
</dbReference>
<dbReference type="EMBL" id="FRAS01000018">
    <property type="protein sequence ID" value="SHL63884.1"/>
    <property type="molecule type" value="Genomic_DNA"/>
</dbReference>
<evidence type="ECO:0000313" key="2">
    <source>
        <dbReference type="EMBL" id="SHL63884.1"/>
    </source>
</evidence>
<dbReference type="OrthoDB" id="1683318at2"/>
<dbReference type="PANTHER" id="PTHR33930">
    <property type="entry name" value="ALKYL HYDROPEROXIDE REDUCTASE AHPD"/>
    <property type="match status" value="1"/>
</dbReference>
<proteinExistence type="predicted"/>
<evidence type="ECO:0000313" key="3">
    <source>
        <dbReference type="Proteomes" id="UP000183947"/>
    </source>
</evidence>
<dbReference type="Proteomes" id="UP000183947">
    <property type="component" value="Unassembled WGS sequence"/>
</dbReference>
<name>A0A1M7C9J1_9BACT</name>
<protein>
    <submittedName>
        <fullName evidence="2">Alkylhydroperoxidase AhpD family core domain-containing protein</fullName>
    </submittedName>
</protein>
<organism evidence="2 3">
    <name type="scientific">Hymenobacter psychrotolerans DSM 18569</name>
    <dbReference type="NCBI Taxonomy" id="1121959"/>
    <lineage>
        <taxon>Bacteria</taxon>
        <taxon>Pseudomonadati</taxon>
        <taxon>Bacteroidota</taxon>
        <taxon>Cytophagia</taxon>
        <taxon>Cytophagales</taxon>
        <taxon>Hymenobacteraceae</taxon>
        <taxon>Hymenobacter</taxon>
    </lineage>
</organism>
<evidence type="ECO:0000259" key="1">
    <source>
        <dbReference type="Pfam" id="PF02627"/>
    </source>
</evidence>
<dbReference type="Gene3D" id="1.20.1290.10">
    <property type="entry name" value="AhpD-like"/>
    <property type="match status" value="1"/>
</dbReference>
<dbReference type="Pfam" id="PF02627">
    <property type="entry name" value="CMD"/>
    <property type="match status" value="1"/>
</dbReference>
<dbReference type="SUPFAM" id="SSF69118">
    <property type="entry name" value="AhpD-like"/>
    <property type="match status" value="1"/>
</dbReference>
<dbReference type="InterPro" id="IPR029032">
    <property type="entry name" value="AhpD-like"/>
</dbReference>
<keyword evidence="3" id="KW-1185">Reference proteome</keyword>
<keyword evidence="2" id="KW-0560">Oxidoreductase</keyword>